<keyword evidence="1" id="KW-0472">Membrane</keyword>
<keyword evidence="1" id="KW-0812">Transmembrane</keyword>
<name>A0A1B7MQQ0_9AGAM</name>
<evidence type="ECO:0000313" key="2">
    <source>
        <dbReference type="EMBL" id="OAX34929.1"/>
    </source>
</evidence>
<feature type="transmembrane region" description="Helical" evidence="1">
    <location>
        <begin position="12"/>
        <end position="31"/>
    </location>
</feature>
<proteinExistence type="predicted"/>
<dbReference type="EMBL" id="KV448551">
    <property type="protein sequence ID" value="OAX34929.1"/>
    <property type="molecule type" value="Genomic_DNA"/>
</dbReference>
<accession>A0A1B7MQQ0</accession>
<dbReference type="AlphaFoldDB" id="A0A1B7MQQ0"/>
<gene>
    <name evidence="2" type="ORF">K503DRAFT_409090</name>
</gene>
<protein>
    <submittedName>
        <fullName evidence="2">Uncharacterized protein</fullName>
    </submittedName>
</protein>
<keyword evidence="1" id="KW-1133">Transmembrane helix</keyword>
<organism evidence="2 3">
    <name type="scientific">Rhizopogon vinicolor AM-OR11-026</name>
    <dbReference type="NCBI Taxonomy" id="1314800"/>
    <lineage>
        <taxon>Eukaryota</taxon>
        <taxon>Fungi</taxon>
        <taxon>Dikarya</taxon>
        <taxon>Basidiomycota</taxon>
        <taxon>Agaricomycotina</taxon>
        <taxon>Agaricomycetes</taxon>
        <taxon>Agaricomycetidae</taxon>
        <taxon>Boletales</taxon>
        <taxon>Suillineae</taxon>
        <taxon>Rhizopogonaceae</taxon>
        <taxon>Rhizopogon</taxon>
    </lineage>
</organism>
<dbReference type="InParanoid" id="A0A1B7MQQ0"/>
<keyword evidence="3" id="KW-1185">Reference proteome</keyword>
<reference evidence="2 3" key="1">
    <citation type="submission" date="2016-06" db="EMBL/GenBank/DDBJ databases">
        <title>Comparative genomics of the ectomycorrhizal sister species Rhizopogon vinicolor and Rhizopogon vesiculosus (Basidiomycota: Boletales) reveals a divergence of the mating type B locus.</title>
        <authorList>
            <consortium name="DOE Joint Genome Institute"/>
            <person name="Mujic A.B."/>
            <person name="Kuo A."/>
            <person name="Tritt A."/>
            <person name="Lipzen A."/>
            <person name="Chen C."/>
            <person name="Johnson J."/>
            <person name="Sharma A."/>
            <person name="Barry K."/>
            <person name="Grigoriev I.V."/>
            <person name="Spatafora J.W."/>
        </authorList>
    </citation>
    <scope>NUCLEOTIDE SEQUENCE [LARGE SCALE GENOMIC DNA]</scope>
    <source>
        <strain evidence="2 3">AM-OR11-026</strain>
    </source>
</reference>
<evidence type="ECO:0000256" key="1">
    <source>
        <dbReference type="SAM" id="Phobius"/>
    </source>
</evidence>
<evidence type="ECO:0000313" key="3">
    <source>
        <dbReference type="Proteomes" id="UP000092154"/>
    </source>
</evidence>
<sequence length="80" mass="9035">MKIVTSGCGYVLSLALALKWLLPCAILLPLLSHRRPLTCSSVSNTSPSALQFMLSDQQSWNAQYICFIQLQRFWVMIMLS</sequence>
<dbReference type="Proteomes" id="UP000092154">
    <property type="component" value="Unassembled WGS sequence"/>
</dbReference>